<dbReference type="Pfam" id="PF03591">
    <property type="entry name" value="AzlC"/>
    <property type="match status" value="1"/>
</dbReference>
<evidence type="ECO:0000313" key="9">
    <source>
        <dbReference type="EMBL" id="NDL66040.1"/>
    </source>
</evidence>
<accession>A0A845SM97</accession>
<reference evidence="9 10" key="2">
    <citation type="submission" date="2020-02" db="EMBL/GenBank/DDBJ databases">
        <title>The new genus of Enterobacteriales.</title>
        <authorList>
            <person name="Kim I.S."/>
        </authorList>
    </citation>
    <scope>NUCLEOTIDE SEQUENCE [LARGE SCALE GENOMIC DNA]</scope>
    <source>
        <strain evidence="9 10">SAP-6</strain>
    </source>
</reference>
<keyword evidence="5 8" id="KW-0812">Transmembrane</keyword>
<evidence type="ECO:0000256" key="2">
    <source>
        <dbReference type="ARBA" id="ARBA00010735"/>
    </source>
</evidence>
<evidence type="ECO:0000256" key="5">
    <source>
        <dbReference type="ARBA" id="ARBA00022692"/>
    </source>
</evidence>
<feature type="transmembrane region" description="Helical" evidence="8">
    <location>
        <begin position="162"/>
        <end position="179"/>
    </location>
</feature>
<reference evidence="9 10" key="1">
    <citation type="submission" date="2019-12" db="EMBL/GenBank/DDBJ databases">
        <authorList>
            <person name="Lee S.D."/>
        </authorList>
    </citation>
    <scope>NUCLEOTIDE SEQUENCE [LARGE SCALE GENOMIC DNA]</scope>
    <source>
        <strain evidence="9 10">SAP-6</strain>
    </source>
</reference>
<feature type="transmembrane region" description="Helical" evidence="8">
    <location>
        <begin position="55"/>
        <end position="79"/>
    </location>
</feature>
<evidence type="ECO:0000256" key="8">
    <source>
        <dbReference type="SAM" id="Phobius"/>
    </source>
</evidence>
<dbReference type="RefSeq" id="WP_162368744.1">
    <property type="nucleotide sequence ID" value="NZ_WUBS01000030.1"/>
</dbReference>
<keyword evidence="7 8" id="KW-0472">Membrane</keyword>
<evidence type="ECO:0000256" key="6">
    <source>
        <dbReference type="ARBA" id="ARBA00022989"/>
    </source>
</evidence>
<dbReference type="PANTHER" id="PTHR34979:SF1">
    <property type="entry name" value="INNER MEMBRANE PROTEIN YGAZ"/>
    <property type="match status" value="1"/>
</dbReference>
<comment type="caution">
    <text evidence="9">The sequence shown here is derived from an EMBL/GenBank/DDBJ whole genome shotgun (WGS) entry which is preliminary data.</text>
</comment>
<evidence type="ECO:0000256" key="7">
    <source>
        <dbReference type="ARBA" id="ARBA00023136"/>
    </source>
</evidence>
<protein>
    <submittedName>
        <fullName evidence="9">Branched-chain amino acid ABC transporter permease</fullName>
    </submittedName>
</protein>
<dbReference type="InterPro" id="IPR011606">
    <property type="entry name" value="Brnchd-chn_aa_trnsp_permease"/>
</dbReference>
<organism evidence="9 10">
    <name type="scientific">Acerihabitans arboris</name>
    <dbReference type="NCBI Taxonomy" id="2691583"/>
    <lineage>
        <taxon>Bacteria</taxon>
        <taxon>Pseudomonadati</taxon>
        <taxon>Pseudomonadota</taxon>
        <taxon>Gammaproteobacteria</taxon>
        <taxon>Enterobacterales</taxon>
        <taxon>Pectobacteriaceae</taxon>
        <taxon>Acerihabitans</taxon>
    </lineage>
</organism>
<comment type="similarity">
    <text evidence="2">Belongs to the AzlC family.</text>
</comment>
<keyword evidence="4" id="KW-1003">Cell membrane</keyword>
<dbReference type="Proteomes" id="UP000461443">
    <property type="component" value="Unassembled WGS sequence"/>
</dbReference>
<feature type="transmembrane region" description="Helical" evidence="8">
    <location>
        <begin position="130"/>
        <end position="156"/>
    </location>
</feature>
<dbReference type="EMBL" id="WUBS01000030">
    <property type="protein sequence ID" value="NDL66040.1"/>
    <property type="molecule type" value="Genomic_DNA"/>
</dbReference>
<evidence type="ECO:0000256" key="1">
    <source>
        <dbReference type="ARBA" id="ARBA00004651"/>
    </source>
</evidence>
<evidence type="ECO:0000313" key="10">
    <source>
        <dbReference type="Proteomes" id="UP000461443"/>
    </source>
</evidence>
<keyword evidence="10" id="KW-1185">Reference proteome</keyword>
<gene>
    <name evidence="9" type="ORF">GRH90_25275</name>
</gene>
<evidence type="ECO:0000256" key="4">
    <source>
        <dbReference type="ARBA" id="ARBA00022475"/>
    </source>
</evidence>
<keyword evidence="6 8" id="KW-1133">Transmembrane helix</keyword>
<feature type="transmembrane region" description="Helical" evidence="8">
    <location>
        <begin position="20"/>
        <end position="49"/>
    </location>
</feature>
<keyword evidence="3" id="KW-0813">Transport</keyword>
<sequence>MKLQSIGKGLREASPIMIGYLPVAMAFGAAAQTVGLTFFQAMAISTLIFAGASQFLLLSTLASGASLFIVVIICTAINLRHLLYGPMLMDILPKSAGFRRLYSFYLTDEVFATLRGSRDQGEKDNDSCRLITVFVCAWGTWLIGTAIGCLTGNIMSTHAPELAEAAGFALPALFLTLCWLNKVQRVLPAMTVAGITAGVLTYNGHASLGIFAGIIIGFLVLKLSKGVRYAFFRR</sequence>
<comment type="subcellular location">
    <subcellularLocation>
        <location evidence="1">Cell membrane</location>
        <topology evidence="1">Multi-pass membrane protein</topology>
    </subcellularLocation>
</comment>
<dbReference type="GO" id="GO:1903785">
    <property type="term" value="P:L-valine transmembrane transport"/>
    <property type="evidence" value="ECO:0007669"/>
    <property type="project" value="TreeGrafter"/>
</dbReference>
<dbReference type="PANTHER" id="PTHR34979">
    <property type="entry name" value="INNER MEMBRANE PROTEIN YGAZ"/>
    <property type="match status" value="1"/>
</dbReference>
<dbReference type="AlphaFoldDB" id="A0A845SM97"/>
<name>A0A845SM97_9GAMM</name>
<evidence type="ECO:0000256" key="3">
    <source>
        <dbReference type="ARBA" id="ARBA00022448"/>
    </source>
</evidence>
<dbReference type="GO" id="GO:0005886">
    <property type="term" value="C:plasma membrane"/>
    <property type="evidence" value="ECO:0007669"/>
    <property type="project" value="UniProtKB-SubCell"/>
</dbReference>
<proteinExistence type="inferred from homology"/>
<feature type="transmembrane region" description="Helical" evidence="8">
    <location>
        <begin position="208"/>
        <end position="224"/>
    </location>
</feature>